<evidence type="ECO:0000313" key="2">
    <source>
        <dbReference type="Proteomes" id="UP000718564"/>
    </source>
</evidence>
<accession>A0ABX1PBQ5</accession>
<sequence length="73" mass="7800">MAKITIAQLPTSDSYINELSNTELDATKGGDGNNGNTIILGGGNSGNNINIGDGKAGDNYGGYGYYPYYRYYY</sequence>
<dbReference type="RefSeq" id="WP_169156624.1">
    <property type="nucleotide sequence ID" value="NZ_CAWPJE010000152.1"/>
</dbReference>
<organism evidence="1 2">
    <name type="scientific">Brasilonema bromeliae SPC951</name>
    <dbReference type="NCBI Taxonomy" id="385972"/>
    <lineage>
        <taxon>Bacteria</taxon>
        <taxon>Bacillati</taxon>
        <taxon>Cyanobacteriota</taxon>
        <taxon>Cyanophyceae</taxon>
        <taxon>Nostocales</taxon>
        <taxon>Scytonemataceae</taxon>
        <taxon>Brasilonema</taxon>
        <taxon>Bromeliae group (in: Brasilonema)</taxon>
    </lineage>
</organism>
<dbReference type="EMBL" id="QMEB01000159">
    <property type="protein sequence ID" value="NMG21393.1"/>
    <property type="molecule type" value="Genomic_DNA"/>
</dbReference>
<protein>
    <submittedName>
        <fullName evidence="1">Uncharacterized protein</fullName>
    </submittedName>
</protein>
<gene>
    <name evidence="1" type="ORF">DP116_18835</name>
</gene>
<evidence type="ECO:0000313" key="1">
    <source>
        <dbReference type="EMBL" id="NMG21393.1"/>
    </source>
</evidence>
<reference evidence="1 2" key="1">
    <citation type="submission" date="2018-06" db="EMBL/GenBank/DDBJ databases">
        <title>Comparative genomics of Brasilonema spp. strains.</title>
        <authorList>
            <person name="Alvarenga D.O."/>
            <person name="Fiore M.F."/>
            <person name="Varani A.M."/>
        </authorList>
    </citation>
    <scope>NUCLEOTIDE SEQUENCE [LARGE SCALE GENOMIC DNA]</scope>
    <source>
        <strain evidence="1 2">SPC951</strain>
    </source>
</reference>
<dbReference type="Proteomes" id="UP000718564">
    <property type="component" value="Unassembled WGS sequence"/>
</dbReference>
<proteinExistence type="predicted"/>
<comment type="caution">
    <text evidence="1">The sequence shown here is derived from an EMBL/GenBank/DDBJ whole genome shotgun (WGS) entry which is preliminary data.</text>
</comment>
<keyword evidence="2" id="KW-1185">Reference proteome</keyword>
<name>A0ABX1PBQ5_9CYAN</name>